<dbReference type="EMBL" id="JANDBC010000003">
    <property type="protein sequence ID" value="MCP9292680.1"/>
    <property type="molecule type" value="Genomic_DNA"/>
</dbReference>
<protein>
    <submittedName>
        <fullName evidence="1">Type 4a pilus biogenesis protein PilO</fullName>
    </submittedName>
</protein>
<proteinExistence type="predicted"/>
<comment type="caution">
    <text evidence="1">The sequence shown here is derived from an EMBL/GenBank/DDBJ whole genome shotgun (WGS) entry which is preliminary data.</text>
</comment>
<dbReference type="InterPro" id="IPR014717">
    <property type="entry name" value="Transl_elong_EF1B/ribsomal_bS6"/>
</dbReference>
<keyword evidence="2" id="KW-1185">Reference proteome</keyword>
<accession>A0A9X2L5C5</accession>
<dbReference type="Proteomes" id="UP001139125">
    <property type="component" value="Unassembled WGS sequence"/>
</dbReference>
<dbReference type="InterPro" id="IPR007445">
    <property type="entry name" value="PilO"/>
</dbReference>
<name>A0A9X2L5C5_9BACT</name>
<dbReference type="GO" id="GO:0043107">
    <property type="term" value="P:type IV pilus-dependent motility"/>
    <property type="evidence" value="ECO:0007669"/>
    <property type="project" value="InterPro"/>
</dbReference>
<evidence type="ECO:0000313" key="1">
    <source>
        <dbReference type="EMBL" id="MCP9292680.1"/>
    </source>
</evidence>
<dbReference type="GO" id="GO:0043683">
    <property type="term" value="P:type IV pilus assembly"/>
    <property type="evidence" value="ECO:0007669"/>
    <property type="project" value="InterPro"/>
</dbReference>
<dbReference type="AlphaFoldDB" id="A0A9X2L5C5"/>
<dbReference type="RefSeq" id="WP_255135578.1">
    <property type="nucleotide sequence ID" value="NZ_JANDBC010000003.1"/>
</dbReference>
<gene>
    <name evidence="1" type="primary">pilO</name>
    <name evidence="1" type="ORF">NM125_13915</name>
</gene>
<evidence type="ECO:0000313" key="2">
    <source>
        <dbReference type="Proteomes" id="UP001139125"/>
    </source>
</evidence>
<reference evidence="1" key="1">
    <citation type="submission" date="2022-06" db="EMBL/GenBank/DDBJ databases">
        <title>Gracilimonas sp. CAU 1638 isolated from sea sediment.</title>
        <authorList>
            <person name="Kim W."/>
        </authorList>
    </citation>
    <scope>NUCLEOTIDE SEQUENCE</scope>
    <source>
        <strain evidence="1">CAU 1638</strain>
    </source>
</reference>
<dbReference type="Pfam" id="PF04350">
    <property type="entry name" value="PilO"/>
    <property type="match status" value="1"/>
</dbReference>
<organism evidence="1 2">
    <name type="scientific">Gracilimonas sediminicola</name>
    <dbReference type="NCBI Taxonomy" id="2952158"/>
    <lineage>
        <taxon>Bacteria</taxon>
        <taxon>Pseudomonadati</taxon>
        <taxon>Balneolota</taxon>
        <taxon>Balneolia</taxon>
        <taxon>Balneolales</taxon>
        <taxon>Balneolaceae</taxon>
        <taxon>Gracilimonas</taxon>
    </lineage>
</organism>
<dbReference type="Gene3D" id="3.30.70.60">
    <property type="match status" value="1"/>
</dbReference>
<sequence>MSYAVRNTIILLVTLTLFVGAAFSYIKFFQMSELQELQTSVTEKQKDFNSKKSTSDAFPALNQRYQQALSIIENADKSLFKSPNPDDIYDYLNYISNSSTSSKVFFDFVFVDSTAQDQYGIVNAEINGYGSYTNFVNFVNKIENSQLLNKVSEITLTPPSSNPEELNDITFTFILESYYERIPIQDGLTLTSQLTMDERVSTFNPFYPLIQEVIPPNDDNLINVEQSRLIGLTASRIFLVDQGGNINSLRKGDEVYLGELESIDLKNKSATFNLNKGGITELVTLEIER</sequence>